<dbReference type="EMBL" id="JASNRB020000036">
    <property type="protein sequence ID" value="MFJ1472177.1"/>
    <property type="molecule type" value="Genomic_DNA"/>
</dbReference>
<organism evidence="1 2">
    <name type="scientific">Massilia orientalis</name>
    <dbReference type="NCBI Taxonomy" id="3050128"/>
    <lineage>
        <taxon>Bacteria</taxon>
        <taxon>Pseudomonadati</taxon>
        <taxon>Pseudomonadota</taxon>
        <taxon>Betaproteobacteria</taxon>
        <taxon>Burkholderiales</taxon>
        <taxon>Oxalobacteraceae</taxon>
        <taxon>Telluria group</taxon>
        <taxon>Massilia</taxon>
    </lineage>
</organism>
<comment type="caution">
    <text evidence="1">The sequence shown here is derived from an EMBL/GenBank/DDBJ whole genome shotgun (WGS) entry which is preliminary data.</text>
</comment>
<gene>
    <name evidence="1" type="primary">mobC</name>
    <name evidence="1" type="ORF">QPK29_031065</name>
</gene>
<name>A0ACC7MJC1_9BURK</name>
<accession>A0ACC7MJC1</accession>
<evidence type="ECO:0000313" key="1">
    <source>
        <dbReference type="EMBL" id="MFJ1472177.1"/>
    </source>
</evidence>
<keyword evidence="2" id="KW-1185">Reference proteome</keyword>
<protein>
    <submittedName>
        <fullName evidence="1">Plasmid mobilization relaxosome protein MobC</fullName>
    </submittedName>
</protein>
<proteinExistence type="predicted"/>
<reference evidence="1" key="1">
    <citation type="submission" date="2024-11" db="EMBL/GenBank/DDBJ databases">
        <title>Description of Massilia orientalis sp. nov., isolated from rhizosphere soil of Ageratina adenophora.</title>
        <authorList>
            <person name="Wang Y."/>
        </authorList>
    </citation>
    <scope>NUCLEOTIDE SEQUENCE</scope>
    <source>
        <strain evidence="1">YIM B02787</strain>
    </source>
</reference>
<evidence type="ECO:0000313" key="2">
    <source>
        <dbReference type="Proteomes" id="UP001168096"/>
    </source>
</evidence>
<sequence length="188" mass="20805">MAVIGAAVDNETKQVFDAIARSRTLTASRLAGTLITDFIRAEQNGTLYIPASTQLPAVTSHPVNAGAKTEQVYVRLEPYYYDELGRLAAGRRCHRSSYLANLLYVHIDKRPVLCQDEVNALRQVARQLADVGRNVNQIAKKLNTSLEEAHVAAAYDFDLLRMLLDVETTAVKELVLANLRTWGVGDVH</sequence>
<dbReference type="Proteomes" id="UP001168096">
    <property type="component" value="Unassembled WGS sequence"/>
</dbReference>